<dbReference type="AlphaFoldDB" id="G0QY57"/>
<dbReference type="EMBL" id="GL984101">
    <property type="protein sequence ID" value="EGR29854.1"/>
    <property type="molecule type" value="Genomic_DNA"/>
</dbReference>
<gene>
    <name evidence="1" type="ORF">IMG5_147530</name>
</gene>
<keyword evidence="2" id="KW-1185">Reference proteome</keyword>
<evidence type="ECO:0000313" key="2">
    <source>
        <dbReference type="Proteomes" id="UP000008983"/>
    </source>
</evidence>
<dbReference type="RefSeq" id="XP_004031090.1">
    <property type="nucleotide sequence ID" value="XM_004031042.1"/>
</dbReference>
<dbReference type="GeneID" id="14905963"/>
<reference evidence="1 2" key="1">
    <citation type="submission" date="2011-07" db="EMBL/GenBank/DDBJ databases">
        <authorList>
            <person name="Coyne R."/>
            <person name="Brami D."/>
            <person name="Johnson J."/>
            <person name="Hostetler J."/>
            <person name="Hannick L."/>
            <person name="Clark T."/>
            <person name="Cassidy-Hanley D."/>
            <person name="Inman J."/>
        </authorList>
    </citation>
    <scope>NUCLEOTIDE SEQUENCE [LARGE SCALE GENOMIC DNA]</scope>
    <source>
        <strain evidence="1 2">G5</strain>
    </source>
</reference>
<protein>
    <submittedName>
        <fullName evidence="1">Uncharacterized protein</fullName>
    </submittedName>
</protein>
<proteinExistence type="predicted"/>
<sequence>MNKFKELVDEEVNESILQQKLKKSQHIYNNKQRYSIEWFKSYLDNDVGLDDYKNEIQQLNNVIQFSFFNLNLNLLKDQYTKKMVELVENAFNGLKTKSTLNPGNPGNVENGPGIIIYSLQNITKKRQYQASSSTECS</sequence>
<dbReference type="Proteomes" id="UP000008983">
    <property type="component" value="Unassembled WGS sequence"/>
</dbReference>
<evidence type="ECO:0000313" key="1">
    <source>
        <dbReference type="EMBL" id="EGR29854.1"/>
    </source>
</evidence>
<organism evidence="1 2">
    <name type="scientific">Ichthyophthirius multifiliis</name>
    <name type="common">White spot disease agent</name>
    <name type="synonym">Ich</name>
    <dbReference type="NCBI Taxonomy" id="5932"/>
    <lineage>
        <taxon>Eukaryota</taxon>
        <taxon>Sar</taxon>
        <taxon>Alveolata</taxon>
        <taxon>Ciliophora</taxon>
        <taxon>Intramacronucleata</taxon>
        <taxon>Oligohymenophorea</taxon>
        <taxon>Hymenostomatida</taxon>
        <taxon>Ophryoglenina</taxon>
        <taxon>Ichthyophthirius</taxon>
    </lineage>
</organism>
<accession>G0QY57</accession>
<dbReference type="InParanoid" id="G0QY57"/>
<name>G0QY57_ICHMU</name>